<gene>
    <name evidence="1" type="ORF">Pyn_28330</name>
</gene>
<protein>
    <submittedName>
        <fullName evidence="1">Uncharacterized protein</fullName>
    </submittedName>
</protein>
<dbReference type="Proteomes" id="UP000250321">
    <property type="component" value="Unassembled WGS sequence"/>
</dbReference>
<proteinExistence type="predicted"/>
<reference evidence="1 2" key="1">
    <citation type="submission" date="2018-02" db="EMBL/GenBank/DDBJ databases">
        <title>Draft genome of wild Prunus yedoensis var. nudiflora.</title>
        <authorList>
            <person name="Baek S."/>
            <person name="Kim J.-H."/>
            <person name="Choi K."/>
            <person name="Kim G.-B."/>
            <person name="Cho A."/>
            <person name="Jang H."/>
            <person name="Shin C.-H."/>
            <person name="Yu H.-J."/>
            <person name="Mun J.-H."/>
        </authorList>
    </citation>
    <scope>NUCLEOTIDE SEQUENCE [LARGE SCALE GENOMIC DNA]</scope>
    <source>
        <strain evidence="2">cv. Jeju island</strain>
        <tissue evidence="1">Leaf</tissue>
    </source>
</reference>
<dbReference type="AlphaFoldDB" id="A0A314ZQP2"/>
<comment type="caution">
    <text evidence="1">The sequence shown here is derived from an EMBL/GenBank/DDBJ whole genome shotgun (WGS) entry which is preliminary data.</text>
</comment>
<name>A0A314ZQP2_PRUYE</name>
<accession>A0A314ZQP2</accession>
<keyword evidence="2" id="KW-1185">Reference proteome</keyword>
<evidence type="ECO:0000313" key="2">
    <source>
        <dbReference type="Proteomes" id="UP000250321"/>
    </source>
</evidence>
<sequence>MVVAELVDKHLLELSELVFDEGLKSGLGSGEAVASSVVMVSWVSWSWVSGGLVNVHGDVVGLGSWMVAFLEPMVSSGTRMMGHKGSCATKRTD</sequence>
<evidence type="ECO:0000313" key="1">
    <source>
        <dbReference type="EMBL" id="PQQ19744.1"/>
    </source>
</evidence>
<dbReference type="EMBL" id="PJQY01000057">
    <property type="protein sequence ID" value="PQQ19744.1"/>
    <property type="molecule type" value="Genomic_DNA"/>
</dbReference>
<organism evidence="1 2">
    <name type="scientific">Prunus yedoensis var. nudiflora</name>
    <dbReference type="NCBI Taxonomy" id="2094558"/>
    <lineage>
        <taxon>Eukaryota</taxon>
        <taxon>Viridiplantae</taxon>
        <taxon>Streptophyta</taxon>
        <taxon>Embryophyta</taxon>
        <taxon>Tracheophyta</taxon>
        <taxon>Spermatophyta</taxon>
        <taxon>Magnoliopsida</taxon>
        <taxon>eudicotyledons</taxon>
        <taxon>Gunneridae</taxon>
        <taxon>Pentapetalae</taxon>
        <taxon>rosids</taxon>
        <taxon>fabids</taxon>
        <taxon>Rosales</taxon>
        <taxon>Rosaceae</taxon>
        <taxon>Amygdaloideae</taxon>
        <taxon>Amygdaleae</taxon>
        <taxon>Prunus</taxon>
    </lineage>
</organism>